<feature type="compositionally biased region" description="Basic and acidic residues" evidence="1">
    <location>
        <begin position="35"/>
        <end position="48"/>
    </location>
</feature>
<gene>
    <name evidence="2" type="ORF">FGO68_gene2769</name>
</gene>
<evidence type="ECO:0000313" key="3">
    <source>
        <dbReference type="Proteomes" id="UP000785679"/>
    </source>
</evidence>
<reference evidence="2" key="1">
    <citation type="submission" date="2019-06" db="EMBL/GenBank/DDBJ databases">
        <authorList>
            <person name="Zheng W."/>
        </authorList>
    </citation>
    <scope>NUCLEOTIDE SEQUENCE</scope>
    <source>
        <strain evidence="2">QDHG01</strain>
    </source>
</reference>
<evidence type="ECO:0000313" key="2">
    <source>
        <dbReference type="EMBL" id="TNV85913.1"/>
    </source>
</evidence>
<feature type="compositionally biased region" description="Basic and acidic residues" evidence="1">
    <location>
        <begin position="1"/>
        <end position="12"/>
    </location>
</feature>
<dbReference type="Proteomes" id="UP000785679">
    <property type="component" value="Unassembled WGS sequence"/>
</dbReference>
<accession>A0A8J8P260</accession>
<proteinExistence type="predicted"/>
<dbReference type="EMBL" id="RRYP01001468">
    <property type="protein sequence ID" value="TNV85913.1"/>
    <property type="molecule type" value="Genomic_DNA"/>
</dbReference>
<comment type="caution">
    <text evidence="2">The sequence shown here is derived from an EMBL/GenBank/DDBJ whole genome shotgun (WGS) entry which is preliminary data.</text>
</comment>
<protein>
    <submittedName>
        <fullName evidence="2">Uncharacterized protein</fullName>
    </submittedName>
</protein>
<organism evidence="2 3">
    <name type="scientific">Halteria grandinella</name>
    <dbReference type="NCBI Taxonomy" id="5974"/>
    <lineage>
        <taxon>Eukaryota</taxon>
        <taxon>Sar</taxon>
        <taxon>Alveolata</taxon>
        <taxon>Ciliophora</taxon>
        <taxon>Intramacronucleata</taxon>
        <taxon>Spirotrichea</taxon>
        <taxon>Stichotrichia</taxon>
        <taxon>Sporadotrichida</taxon>
        <taxon>Halteriidae</taxon>
        <taxon>Halteria</taxon>
    </lineage>
</organism>
<dbReference type="AlphaFoldDB" id="A0A8J8P260"/>
<feature type="region of interest" description="Disordered" evidence="1">
    <location>
        <begin position="1"/>
        <end position="54"/>
    </location>
</feature>
<name>A0A8J8P260_HALGN</name>
<evidence type="ECO:0000256" key="1">
    <source>
        <dbReference type="SAM" id="MobiDB-lite"/>
    </source>
</evidence>
<sequence>MLDKKGKSDDCGGSKIGEPQRGPQFKQQSGDCNESSDKFGKAQNDKRKVSLFRKTKADPNNALLIAKITRQNDLNSKSEQFQDTKSLEKTDKQVDGVVNHHHLSDSTHQQKQESIHIIEEAKHQPTPDKRQQDIQEYDEIIAVPVHNPIPIQGEQQQKADGGVFESTDNSQSLATKRLDEFQHSTSKNFVYQDVCTNTIVILRQQENNKQKSSMAMLNSVKKGRVFLDER</sequence>
<keyword evidence="3" id="KW-1185">Reference proteome</keyword>